<organism evidence="1 2">
    <name type="scientific">Gilvimarinus gilvus</name>
    <dbReference type="NCBI Taxonomy" id="3058038"/>
    <lineage>
        <taxon>Bacteria</taxon>
        <taxon>Pseudomonadati</taxon>
        <taxon>Pseudomonadota</taxon>
        <taxon>Gammaproteobacteria</taxon>
        <taxon>Cellvibrionales</taxon>
        <taxon>Cellvibrionaceae</taxon>
        <taxon>Gilvimarinus</taxon>
    </lineage>
</organism>
<proteinExistence type="predicted"/>
<comment type="caution">
    <text evidence="1">The sequence shown here is derived from an EMBL/GenBank/DDBJ whole genome shotgun (WGS) entry which is preliminary data.</text>
</comment>
<dbReference type="Proteomes" id="UP001273505">
    <property type="component" value="Unassembled WGS sequence"/>
</dbReference>
<name>A0ABU4S465_9GAMM</name>
<evidence type="ECO:0000313" key="1">
    <source>
        <dbReference type="EMBL" id="MDX6851216.1"/>
    </source>
</evidence>
<protein>
    <submittedName>
        <fullName evidence="1">Uncharacterized protein</fullName>
    </submittedName>
</protein>
<evidence type="ECO:0000313" key="2">
    <source>
        <dbReference type="Proteomes" id="UP001273505"/>
    </source>
</evidence>
<keyword evidence="2" id="KW-1185">Reference proteome</keyword>
<accession>A0ABU4S465</accession>
<dbReference type="RefSeq" id="WP_302724171.1">
    <property type="nucleotide sequence ID" value="NZ_JAULRU010000742.1"/>
</dbReference>
<dbReference type="EMBL" id="JAXAFO010000044">
    <property type="protein sequence ID" value="MDX6851216.1"/>
    <property type="molecule type" value="Genomic_DNA"/>
</dbReference>
<reference evidence="1 2" key="1">
    <citation type="submission" date="2023-11" db="EMBL/GenBank/DDBJ databases">
        <title>Gilvimarinus fulvus sp. nov., isolated from the surface of Kelp.</title>
        <authorList>
            <person name="Sun Y.Y."/>
            <person name="Gong Y."/>
            <person name="Du Z.J."/>
        </authorList>
    </citation>
    <scope>NUCLEOTIDE SEQUENCE [LARGE SCALE GENOMIC DNA]</scope>
    <source>
        <strain evidence="1 2">SDUM040013</strain>
    </source>
</reference>
<gene>
    <name evidence="1" type="ORF">SCD92_17700</name>
</gene>
<sequence length="135" mass="15465">MTQSHWEHSVTEALSKLGKPKWLQPLQQLCEAFEGVSLDGENISSEIELVLWDLVSLNNNSDSLPLERLFQRRLSELECWTHRAFNPSGNPQFWNPLQESFKAFKSGQGSIREYTAANAHPAQDMIRKWAEAHCV</sequence>